<protein>
    <submittedName>
        <fullName evidence="5">DNA-binding winged helix-turn-helix (WHTH) protein</fullName>
    </submittedName>
</protein>
<dbReference type="GO" id="GO:0006355">
    <property type="term" value="P:regulation of DNA-templated transcription"/>
    <property type="evidence" value="ECO:0007669"/>
    <property type="project" value="InterPro"/>
</dbReference>
<dbReference type="SUPFAM" id="SSF46894">
    <property type="entry name" value="C-terminal effector domain of the bipartite response regulators"/>
    <property type="match status" value="1"/>
</dbReference>
<evidence type="ECO:0000313" key="5">
    <source>
        <dbReference type="EMBL" id="TVZ68545.1"/>
    </source>
</evidence>
<reference evidence="5" key="1">
    <citation type="submission" date="2019-06" db="EMBL/GenBank/DDBJ databases">
        <authorList>
            <person name="Deangelis K."/>
            <person name="Huntemann M."/>
            <person name="Clum A."/>
            <person name="Pillay M."/>
            <person name="Palaniappan K."/>
            <person name="Varghese N."/>
            <person name="Mikhailova N."/>
            <person name="Stamatis D."/>
            <person name="Reddy T."/>
            <person name="Daum C."/>
            <person name="Shapiro N."/>
            <person name="Ivanova N."/>
            <person name="Kyrpides N."/>
            <person name="Woyke T."/>
        </authorList>
    </citation>
    <scope>NUCLEOTIDE SEQUENCE [LARGE SCALE GENOMIC DNA]</scope>
    <source>
        <strain evidence="5">128R</strain>
    </source>
</reference>
<dbReference type="Gene3D" id="1.10.10.10">
    <property type="entry name" value="Winged helix-like DNA-binding domain superfamily/Winged helix DNA-binding domain"/>
    <property type="match status" value="1"/>
</dbReference>
<keyword evidence="1 2" id="KW-0238">DNA-binding</keyword>
<accession>A0A542D7F2</accession>
<evidence type="ECO:0000256" key="2">
    <source>
        <dbReference type="PROSITE-ProRule" id="PRU01091"/>
    </source>
</evidence>
<sequence length="273" mass="30801">MNNKIIINNAILYFTEEHCLRPLGVRGKENVLNVPVSRCLQLLLQHPGVVISQEEFFREVWQKNGQYVTANTLYQNISLLRKGMREAGLTKNIIKTVPKVGIVFSGTVEIMIEEGNEIVNDEGDSTPQEQAENKNIAAPIEQTALKPRWQENKFLRIGLMSAFIIAVFILLANNRSQSAQFFATHNRITAINQCSVYIDRDDLEVNVEGYVKSLQANNVICNPDEFVYISKSPAHNETLVLFCNVHSGGDLKCSTRFKIDNQHSPMTGLRPLQ</sequence>
<feature type="domain" description="OmpR/PhoB-type" evidence="4">
    <location>
        <begin position="2"/>
        <end position="106"/>
    </location>
</feature>
<reference evidence="5" key="2">
    <citation type="submission" date="2019-08" db="EMBL/GenBank/DDBJ databases">
        <title>Investigation of anaerobic lignin degradation for improved lignocellulosic biofuels.</title>
        <authorList>
            <person name="Deangelis K.PhD."/>
        </authorList>
    </citation>
    <scope>NUCLEOTIDE SEQUENCE [LARGE SCALE GENOMIC DNA]</scope>
    <source>
        <strain evidence="5">128R</strain>
    </source>
</reference>
<comment type="caution">
    <text evidence="5">The sequence shown here is derived from an EMBL/GenBank/DDBJ whole genome shotgun (WGS) entry which is preliminary data.</text>
</comment>
<keyword evidence="3" id="KW-1133">Transmembrane helix</keyword>
<dbReference type="EMBL" id="VISQ01000001">
    <property type="protein sequence ID" value="TVZ68545.1"/>
    <property type="molecule type" value="Genomic_DNA"/>
</dbReference>
<dbReference type="InterPro" id="IPR036388">
    <property type="entry name" value="WH-like_DNA-bd_sf"/>
</dbReference>
<feature type="transmembrane region" description="Helical" evidence="3">
    <location>
        <begin position="154"/>
        <end position="172"/>
    </location>
</feature>
<dbReference type="Pfam" id="PF00486">
    <property type="entry name" value="Trans_reg_C"/>
    <property type="match status" value="1"/>
</dbReference>
<organism evidence="5">
    <name type="scientific">Serratia fonticola</name>
    <dbReference type="NCBI Taxonomy" id="47917"/>
    <lineage>
        <taxon>Bacteria</taxon>
        <taxon>Pseudomonadati</taxon>
        <taxon>Pseudomonadota</taxon>
        <taxon>Gammaproteobacteria</taxon>
        <taxon>Enterobacterales</taxon>
        <taxon>Yersiniaceae</taxon>
        <taxon>Serratia</taxon>
    </lineage>
</organism>
<dbReference type="AlphaFoldDB" id="A0A542D7F2"/>
<dbReference type="InterPro" id="IPR016032">
    <property type="entry name" value="Sig_transdc_resp-reg_C-effctor"/>
</dbReference>
<dbReference type="GO" id="GO:0003677">
    <property type="term" value="F:DNA binding"/>
    <property type="evidence" value="ECO:0007669"/>
    <property type="project" value="UniProtKB-UniRule"/>
</dbReference>
<dbReference type="CDD" id="cd00383">
    <property type="entry name" value="trans_reg_C"/>
    <property type="match status" value="1"/>
</dbReference>
<proteinExistence type="predicted"/>
<dbReference type="GO" id="GO:0000160">
    <property type="term" value="P:phosphorelay signal transduction system"/>
    <property type="evidence" value="ECO:0007669"/>
    <property type="project" value="InterPro"/>
</dbReference>
<evidence type="ECO:0000259" key="4">
    <source>
        <dbReference type="PROSITE" id="PS51755"/>
    </source>
</evidence>
<dbReference type="OrthoDB" id="7003224at2"/>
<evidence type="ECO:0000256" key="1">
    <source>
        <dbReference type="ARBA" id="ARBA00023125"/>
    </source>
</evidence>
<name>A0A542D7F2_SERFO</name>
<dbReference type="InterPro" id="IPR001867">
    <property type="entry name" value="OmpR/PhoB-type_DNA-bd"/>
</dbReference>
<gene>
    <name evidence="5" type="ORF">FHU10_0997</name>
</gene>
<feature type="DNA-binding region" description="OmpR/PhoB-type" evidence="2">
    <location>
        <begin position="2"/>
        <end position="106"/>
    </location>
</feature>
<dbReference type="SMART" id="SM00862">
    <property type="entry name" value="Trans_reg_C"/>
    <property type="match status" value="1"/>
</dbReference>
<dbReference type="PROSITE" id="PS51755">
    <property type="entry name" value="OMPR_PHOB"/>
    <property type="match status" value="1"/>
</dbReference>
<evidence type="ECO:0000256" key="3">
    <source>
        <dbReference type="SAM" id="Phobius"/>
    </source>
</evidence>
<keyword evidence="3" id="KW-0472">Membrane</keyword>
<keyword evidence="3" id="KW-0812">Transmembrane</keyword>